<keyword evidence="1" id="KW-0472">Membrane</keyword>
<dbReference type="EMBL" id="CP009922">
    <property type="protein sequence ID" value="AKG44244.1"/>
    <property type="molecule type" value="Genomic_DNA"/>
</dbReference>
<gene>
    <name evidence="3" type="ORF">SXIM_28600</name>
</gene>
<proteinExistence type="predicted"/>
<dbReference type="KEGG" id="sxi:SXIM_28600"/>
<feature type="transmembrane region" description="Helical" evidence="1">
    <location>
        <begin position="46"/>
        <end position="71"/>
    </location>
</feature>
<dbReference type="Gene3D" id="1.20.144.10">
    <property type="entry name" value="Phosphatidic acid phosphatase type 2/haloperoxidase"/>
    <property type="match status" value="1"/>
</dbReference>
<dbReference type="STRING" id="408015.SXIM_28600"/>
<dbReference type="PANTHER" id="PTHR14969:SF13">
    <property type="entry name" value="AT30094P"/>
    <property type="match status" value="1"/>
</dbReference>
<protein>
    <submittedName>
        <fullName evidence="3">Acid phosphatasa protein</fullName>
    </submittedName>
</protein>
<keyword evidence="4" id="KW-1185">Reference proteome</keyword>
<dbReference type="PANTHER" id="PTHR14969">
    <property type="entry name" value="SPHINGOSINE-1-PHOSPHATE PHOSPHOHYDROLASE"/>
    <property type="match status" value="1"/>
</dbReference>
<feature type="transmembrane region" description="Helical" evidence="1">
    <location>
        <begin position="78"/>
        <end position="99"/>
    </location>
</feature>
<dbReference type="PATRIC" id="fig|408015.6.peg.2896"/>
<feature type="domain" description="Phosphatidic acid phosphatase type 2/haloperoxidase" evidence="2">
    <location>
        <begin position="79"/>
        <end position="195"/>
    </location>
</feature>
<dbReference type="SUPFAM" id="SSF48317">
    <property type="entry name" value="Acid phosphatase/Vanadium-dependent haloperoxidase"/>
    <property type="match status" value="1"/>
</dbReference>
<keyword evidence="1" id="KW-1133">Transmembrane helix</keyword>
<feature type="transmembrane region" description="Helical" evidence="1">
    <location>
        <begin position="184"/>
        <end position="202"/>
    </location>
</feature>
<evidence type="ECO:0000313" key="3">
    <source>
        <dbReference type="EMBL" id="AKG44244.1"/>
    </source>
</evidence>
<evidence type="ECO:0000313" key="4">
    <source>
        <dbReference type="Proteomes" id="UP000034034"/>
    </source>
</evidence>
<organism evidence="3 4">
    <name type="scientific">Streptomyces xiamenensis</name>
    <dbReference type="NCBI Taxonomy" id="408015"/>
    <lineage>
        <taxon>Bacteria</taxon>
        <taxon>Bacillati</taxon>
        <taxon>Actinomycetota</taxon>
        <taxon>Actinomycetes</taxon>
        <taxon>Kitasatosporales</taxon>
        <taxon>Streptomycetaceae</taxon>
        <taxon>Streptomyces</taxon>
    </lineage>
</organism>
<accession>A0A0F7FWC7</accession>
<keyword evidence="1" id="KW-0812">Transmembrane</keyword>
<dbReference type="Pfam" id="PF01569">
    <property type="entry name" value="PAP2"/>
    <property type="match status" value="1"/>
</dbReference>
<dbReference type="InterPro" id="IPR036938">
    <property type="entry name" value="PAP2/HPO_sf"/>
</dbReference>
<dbReference type="SMART" id="SM00014">
    <property type="entry name" value="acidPPc"/>
    <property type="match status" value="1"/>
</dbReference>
<feature type="transmembrane region" description="Helical" evidence="1">
    <location>
        <begin position="152"/>
        <end position="172"/>
    </location>
</feature>
<evidence type="ECO:0000256" key="1">
    <source>
        <dbReference type="SAM" id="Phobius"/>
    </source>
</evidence>
<sequence length="210" mass="21791">MLTAAVSGVLFVLLTVAVLVHGREPFGIDTTLTNWAVEHRSSGLTQVMRAITDSGTGVVPILLMALAGALAARRSGGIAVGALAGVGALVVGQLLRYGLAQAINRPRPPSVDWVMHANGPSFPSGHTTTSALAGFTLCTVLLLTVRRGAARTAAVVLLLCWTVAVGVSRVYLGMHWATDVLGGWLFAGFLVFLVLPAVPTLAPKRLPLPV</sequence>
<reference evidence="3" key="1">
    <citation type="submission" date="2019-08" db="EMBL/GenBank/DDBJ databases">
        <title>Complete genome sequence of a mangrove-derived Streptomyces xiamenensis.</title>
        <authorList>
            <person name="Xu J."/>
        </authorList>
    </citation>
    <scope>NUCLEOTIDE SEQUENCE</scope>
    <source>
        <strain evidence="3">318</strain>
    </source>
</reference>
<dbReference type="AlphaFoldDB" id="A0A0F7FWC7"/>
<evidence type="ECO:0000259" key="2">
    <source>
        <dbReference type="SMART" id="SM00014"/>
    </source>
</evidence>
<dbReference type="CDD" id="cd03392">
    <property type="entry name" value="PAP2_like_2"/>
    <property type="match status" value="1"/>
</dbReference>
<name>A0A0F7FWC7_9ACTN</name>
<dbReference type="InterPro" id="IPR000326">
    <property type="entry name" value="PAP2/HPO"/>
</dbReference>
<dbReference type="Proteomes" id="UP000034034">
    <property type="component" value="Chromosome"/>
</dbReference>
<dbReference type="HOGENOM" id="CLU_072573_2_1_11"/>